<comment type="caution">
    <text evidence="2">The sequence shown here is derived from an EMBL/GenBank/DDBJ whole genome shotgun (WGS) entry which is preliminary data.</text>
</comment>
<dbReference type="PANTHER" id="PTHR10792:SF8">
    <property type="entry name" value="RIBOSOME BIOGENESIS PROTEIN RLP24-RELATED"/>
    <property type="match status" value="1"/>
</dbReference>
<protein>
    <submittedName>
        <fullName evidence="2">Uncharacterized protein</fullName>
    </submittedName>
</protein>
<proteinExistence type="predicted"/>
<reference evidence="3" key="1">
    <citation type="journal article" date="2018" name="Nat. Plants">
        <title>Whole-genome landscape of Medicago truncatula symbiotic genes.</title>
        <authorList>
            <person name="Pecrix Y."/>
            <person name="Staton S.E."/>
            <person name="Sallet E."/>
            <person name="Lelandais-Briere C."/>
            <person name="Moreau S."/>
            <person name="Carrere S."/>
            <person name="Blein T."/>
            <person name="Jardinaud M.F."/>
            <person name="Latrasse D."/>
            <person name="Zouine M."/>
            <person name="Zahm M."/>
            <person name="Kreplak J."/>
            <person name="Mayjonade B."/>
            <person name="Satge C."/>
            <person name="Perez M."/>
            <person name="Cauet S."/>
            <person name="Marande W."/>
            <person name="Chantry-Darmon C."/>
            <person name="Lopez-Roques C."/>
            <person name="Bouchez O."/>
            <person name="Berard A."/>
            <person name="Debelle F."/>
            <person name="Munos S."/>
            <person name="Bendahmane A."/>
            <person name="Berges H."/>
            <person name="Niebel A."/>
            <person name="Buitink J."/>
            <person name="Frugier F."/>
            <person name="Benhamed M."/>
            <person name="Crespi M."/>
            <person name="Gouzy J."/>
            <person name="Gamas P."/>
        </authorList>
    </citation>
    <scope>NUCLEOTIDE SEQUENCE [LARGE SCALE GENOMIC DNA]</scope>
    <source>
        <strain evidence="3">cv. Jemalong A17</strain>
    </source>
</reference>
<feature type="region of interest" description="Disordered" evidence="1">
    <location>
        <begin position="362"/>
        <end position="386"/>
    </location>
</feature>
<gene>
    <name evidence="2" type="ORF">MtrunA17_Chr6g0468441</name>
</gene>
<dbReference type="AlphaFoldDB" id="A0A396HFP9"/>
<organism evidence="2 3">
    <name type="scientific">Medicago truncatula</name>
    <name type="common">Barrel medic</name>
    <name type="synonym">Medicago tribuloides</name>
    <dbReference type="NCBI Taxonomy" id="3880"/>
    <lineage>
        <taxon>Eukaryota</taxon>
        <taxon>Viridiplantae</taxon>
        <taxon>Streptophyta</taxon>
        <taxon>Embryophyta</taxon>
        <taxon>Tracheophyta</taxon>
        <taxon>Spermatophyta</taxon>
        <taxon>Magnoliopsida</taxon>
        <taxon>eudicotyledons</taxon>
        <taxon>Gunneridae</taxon>
        <taxon>Pentapetalae</taxon>
        <taxon>rosids</taxon>
        <taxon>fabids</taxon>
        <taxon>Fabales</taxon>
        <taxon>Fabaceae</taxon>
        <taxon>Papilionoideae</taxon>
        <taxon>50 kb inversion clade</taxon>
        <taxon>NPAAA clade</taxon>
        <taxon>Hologalegina</taxon>
        <taxon>IRL clade</taxon>
        <taxon>Trifolieae</taxon>
        <taxon>Medicago</taxon>
    </lineage>
</organism>
<dbReference type="PANTHER" id="PTHR10792">
    <property type="entry name" value="60S RIBOSOMAL PROTEIN L24"/>
    <property type="match status" value="1"/>
</dbReference>
<evidence type="ECO:0000313" key="2">
    <source>
        <dbReference type="EMBL" id="RHN51428.1"/>
    </source>
</evidence>
<evidence type="ECO:0000256" key="1">
    <source>
        <dbReference type="SAM" id="MobiDB-lite"/>
    </source>
</evidence>
<dbReference type="EMBL" id="PSQE01000006">
    <property type="protein sequence ID" value="RHN51428.1"/>
    <property type="molecule type" value="Genomic_DNA"/>
</dbReference>
<name>A0A396HFP9_MEDTR</name>
<evidence type="ECO:0000313" key="3">
    <source>
        <dbReference type="Proteomes" id="UP000265566"/>
    </source>
</evidence>
<accession>A0A396HFP9</accession>
<dbReference type="Gramene" id="rna35860">
    <property type="protein sequence ID" value="RHN51428.1"/>
    <property type="gene ID" value="gene35860"/>
</dbReference>
<dbReference type="Proteomes" id="UP000265566">
    <property type="component" value="Chromosome 6"/>
</dbReference>
<sequence length="386" mass="44029">MASSSSNQTIKINTNKSYVLKERTVTVPLERLDVQIESPVDFDSLKRNGVDIQGFFKTQNMLEFFKMLNLPSYMNLVKDFWVRAEVFDRRSAEEEEEELIKKNPELKGKSRLEMGLRPFRGVEIRSSMMGMEIIITEETITKACRCENDGLFQKDAVKTQWTDKINAVLYNGNPKGKKADLSTVHRMLLKIMNDCIFQKGGGTDYSSFDHKLVLCCLATCKKVNIPKYILHHMCWALKESQNNLRRQIPFGRVLSEIFVKGKLLEHLRNSEVSSDDELGTVVGKIINGKTLQSMNIIKAFKSDEKDLKPEFVESELMRDFSPISREDNSEVLYQFIKAHFEDSGKIISIASIPEKMGGAPLKVKEKRSRIIKSADAAPPKSKRSKS</sequence>
<dbReference type="GO" id="GO:0003735">
    <property type="term" value="F:structural constituent of ribosome"/>
    <property type="evidence" value="ECO:0007669"/>
    <property type="project" value="InterPro"/>
</dbReference>
<dbReference type="InterPro" id="IPR056366">
    <property type="entry name" value="Ribosomal_eL24"/>
</dbReference>